<evidence type="ECO:0000256" key="3">
    <source>
        <dbReference type="SAM" id="SignalP"/>
    </source>
</evidence>
<organism evidence="5 6">
    <name type="scientific">Rhodamnia argentea</name>
    <dbReference type="NCBI Taxonomy" id="178133"/>
    <lineage>
        <taxon>Eukaryota</taxon>
        <taxon>Viridiplantae</taxon>
        <taxon>Streptophyta</taxon>
        <taxon>Embryophyta</taxon>
        <taxon>Tracheophyta</taxon>
        <taxon>Spermatophyta</taxon>
        <taxon>Magnoliopsida</taxon>
        <taxon>eudicotyledons</taxon>
        <taxon>Gunneridae</taxon>
        <taxon>Pentapetalae</taxon>
        <taxon>rosids</taxon>
        <taxon>malvids</taxon>
        <taxon>Myrtales</taxon>
        <taxon>Myrtaceae</taxon>
        <taxon>Myrtoideae</taxon>
        <taxon>Myrteae</taxon>
        <taxon>Australasian group</taxon>
        <taxon>Rhodamnia</taxon>
    </lineage>
</organism>
<feature type="signal peptide" evidence="3">
    <location>
        <begin position="1"/>
        <end position="23"/>
    </location>
</feature>
<feature type="domain" description="Phytocyanin" evidence="4">
    <location>
        <begin position="24"/>
        <end position="126"/>
    </location>
</feature>
<dbReference type="Pfam" id="PF02298">
    <property type="entry name" value="Cu_bind_like"/>
    <property type="match status" value="2"/>
</dbReference>
<dbReference type="PANTHER" id="PTHR33021">
    <property type="entry name" value="BLUE COPPER PROTEIN"/>
    <property type="match status" value="1"/>
</dbReference>
<evidence type="ECO:0000259" key="4">
    <source>
        <dbReference type="PROSITE" id="PS51485"/>
    </source>
</evidence>
<feature type="compositionally biased region" description="Low complexity" evidence="1">
    <location>
        <begin position="383"/>
        <end position="452"/>
    </location>
</feature>
<reference evidence="6" key="1">
    <citation type="submission" date="2025-08" db="UniProtKB">
        <authorList>
            <consortium name="RefSeq"/>
        </authorList>
    </citation>
    <scope>IDENTIFICATION</scope>
    <source>
        <tissue evidence="6">Leaf</tissue>
    </source>
</reference>
<evidence type="ECO:0000313" key="5">
    <source>
        <dbReference type="Proteomes" id="UP000827889"/>
    </source>
</evidence>
<feature type="compositionally biased region" description="Low complexity" evidence="1">
    <location>
        <begin position="145"/>
        <end position="154"/>
    </location>
</feature>
<accession>A0ABM3HBT9</accession>
<name>A0ABM3HBT9_9MYRT</name>
<feature type="transmembrane region" description="Helical" evidence="2">
    <location>
        <begin position="464"/>
        <end position="486"/>
    </location>
</feature>
<feature type="region of interest" description="Disordered" evidence="1">
    <location>
        <begin position="352"/>
        <end position="453"/>
    </location>
</feature>
<dbReference type="InterPro" id="IPR039391">
    <property type="entry name" value="Phytocyanin-like"/>
</dbReference>
<keyword evidence="5" id="KW-1185">Reference proteome</keyword>
<dbReference type="CDD" id="cd04216">
    <property type="entry name" value="Phytocyanin"/>
    <property type="match status" value="1"/>
</dbReference>
<dbReference type="PROSITE" id="PS51485">
    <property type="entry name" value="PHYTOCYANIN"/>
    <property type="match status" value="2"/>
</dbReference>
<feature type="transmembrane region" description="Helical" evidence="2">
    <location>
        <begin position="217"/>
        <end position="238"/>
    </location>
</feature>
<feature type="chain" id="PRO_5045236435" evidence="3">
    <location>
        <begin position="24"/>
        <end position="487"/>
    </location>
</feature>
<dbReference type="SUPFAM" id="SSF49503">
    <property type="entry name" value="Cupredoxins"/>
    <property type="match status" value="2"/>
</dbReference>
<sequence length="487" mass="48842">MANTKITACVLVVVVAFLSSAEAANYTVGGSGGWKIPSSAGSYSDWVSQHTFEVGDVLVFDFDSSTHDVADVTKEDYDACNTDSPFTVMSTSPAAYSLDSAGDYYLLCTSAGHCSQGQKLAVTVAQSSSGPTSSPPGSLAPPTPTTGATASPSSVGQSLGVAPLVLFVSILMGMLCEVRPHTTHPTKSLHALIRGDEADRGMESYPNMAMVRRSDGVVFAAVVAMVTLLWGSAAQLFAPPPGHPKGPITYTVGDTMGWTKPAGGAAVYQAWASNNLFEVGDILVFNFNNGAHDVAEVTKAAFDSCNGANTLSISTVPPGRITLTTAGQHFFICTVPGHCSSGQKVAINVTAAGSSATPPPSSSVAPTPKAATPYPSLAPPPTSTAAPTLSPSASTPSSPAATPRTSAVTPAPSTASLPPKAAIPSPSATLPPSSTAAPPSSTPAPSVATSPAGVATPPVPGNSAASLGVAGVSAAIWIAAVALFTFP</sequence>
<keyword evidence="2" id="KW-0812">Transmembrane</keyword>
<feature type="transmembrane region" description="Helical" evidence="2">
    <location>
        <begin position="159"/>
        <end position="178"/>
    </location>
</feature>
<dbReference type="InterPro" id="IPR008972">
    <property type="entry name" value="Cupredoxin"/>
</dbReference>
<evidence type="ECO:0000256" key="1">
    <source>
        <dbReference type="SAM" id="MobiDB-lite"/>
    </source>
</evidence>
<gene>
    <name evidence="6" type="primary">LOC115725817</name>
</gene>
<dbReference type="Proteomes" id="UP000827889">
    <property type="component" value="Chromosome 4"/>
</dbReference>
<dbReference type="Gene3D" id="2.60.40.420">
    <property type="entry name" value="Cupredoxins - blue copper proteins"/>
    <property type="match status" value="2"/>
</dbReference>
<proteinExistence type="predicted"/>
<feature type="compositionally biased region" description="Low complexity" evidence="1">
    <location>
        <begin position="352"/>
        <end position="375"/>
    </location>
</feature>
<protein>
    <submittedName>
        <fullName evidence="6">Mucin-5B-like</fullName>
    </submittedName>
</protein>
<feature type="compositionally biased region" description="Low complexity" evidence="1">
    <location>
        <begin position="127"/>
        <end position="137"/>
    </location>
</feature>
<keyword evidence="2" id="KW-0472">Membrane</keyword>
<dbReference type="PANTHER" id="PTHR33021:SF488">
    <property type="entry name" value="PHYTOCYANIN DOMAIN-CONTAINING PROTEIN"/>
    <property type="match status" value="1"/>
</dbReference>
<dbReference type="RefSeq" id="XP_048134053.1">
    <property type="nucleotide sequence ID" value="XM_048278096.1"/>
</dbReference>
<dbReference type="InterPro" id="IPR003245">
    <property type="entry name" value="Phytocyanin_dom"/>
</dbReference>
<feature type="domain" description="Phytocyanin" evidence="4">
    <location>
        <begin position="248"/>
        <end position="351"/>
    </location>
</feature>
<keyword evidence="3" id="KW-0732">Signal</keyword>
<evidence type="ECO:0000256" key="2">
    <source>
        <dbReference type="SAM" id="Phobius"/>
    </source>
</evidence>
<dbReference type="GeneID" id="115725817"/>
<keyword evidence="2" id="KW-1133">Transmembrane helix</keyword>
<evidence type="ECO:0000313" key="6">
    <source>
        <dbReference type="RefSeq" id="XP_048134053.1"/>
    </source>
</evidence>
<feature type="region of interest" description="Disordered" evidence="1">
    <location>
        <begin position="125"/>
        <end position="155"/>
    </location>
</feature>